<feature type="transmembrane region" description="Helical" evidence="6">
    <location>
        <begin position="6"/>
        <end position="30"/>
    </location>
</feature>
<comment type="caution">
    <text evidence="7">The sequence shown here is derived from an EMBL/GenBank/DDBJ whole genome shotgun (WGS) entry which is preliminary data.</text>
</comment>
<dbReference type="PANTHER" id="PTHR11432:SF3">
    <property type="entry name" value="NADH-UBIQUINONE OXIDOREDUCTASE CHAIN 1"/>
    <property type="match status" value="1"/>
</dbReference>
<comment type="subcellular location">
    <subcellularLocation>
        <location evidence="5">Cell membrane</location>
        <topology evidence="5">Multi-pass membrane protein</topology>
    </subcellularLocation>
    <subcellularLocation>
        <location evidence="1">Membrane</location>
        <topology evidence="1">Multi-pass membrane protein</topology>
    </subcellularLocation>
</comment>
<keyword evidence="8" id="KW-1185">Reference proteome</keyword>
<keyword evidence="4 6" id="KW-0472">Membrane</keyword>
<evidence type="ECO:0000256" key="6">
    <source>
        <dbReference type="SAM" id="Phobius"/>
    </source>
</evidence>
<evidence type="ECO:0000313" key="7">
    <source>
        <dbReference type="EMBL" id="RXI35365.1"/>
    </source>
</evidence>
<evidence type="ECO:0000313" key="8">
    <source>
        <dbReference type="Proteomes" id="UP000290378"/>
    </source>
</evidence>
<dbReference type="GO" id="GO:0009060">
    <property type="term" value="P:aerobic respiration"/>
    <property type="evidence" value="ECO:0007669"/>
    <property type="project" value="TreeGrafter"/>
</dbReference>
<dbReference type="PROSITE" id="PS00667">
    <property type="entry name" value="COMPLEX1_ND1_1"/>
    <property type="match status" value="1"/>
</dbReference>
<organism evidence="7 8">
    <name type="scientific">Arcobacter cloacae</name>
    <dbReference type="NCBI Taxonomy" id="1054034"/>
    <lineage>
        <taxon>Bacteria</taxon>
        <taxon>Pseudomonadati</taxon>
        <taxon>Campylobacterota</taxon>
        <taxon>Epsilonproteobacteria</taxon>
        <taxon>Campylobacterales</taxon>
        <taxon>Arcobacteraceae</taxon>
        <taxon>Arcobacter</taxon>
    </lineage>
</organism>
<protein>
    <submittedName>
        <fullName evidence="7">NADH-quinone oxidoreductase subunit H</fullName>
    </submittedName>
</protein>
<evidence type="ECO:0000256" key="3">
    <source>
        <dbReference type="ARBA" id="ARBA00022989"/>
    </source>
</evidence>
<dbReference type="InterPro" id="IPR018086">
    <property type="entry name" value="NADH_UbQ_OxRdtase_su1_CS"/>
</dbReference>
<evidence type="ECO:0000256" key="5">
    <source>
        <dbReference type="RuleBase" id="RU000471"/>
    </source>
</evidence>
<dbReference type="Proteomes" id="UP000290378">
    <property type="component" value="Unassembled WGS sequence"/>
</dbReference>
<reference evidence="7 8" key="1">
    <citation type="submission" date="2017-09" db="EMBL/GenBank/DDBJ databases">
        <title>Genomics of the genus Arcobacter.</title>
        <authorList>
            <person name="Perez-Cataluna A."/>
            <person name="Figueras M.J."/>
            <person name="Salas-Masso N."/>
        </authorList>
    </citation>
    <scope>NUCLEOTIDE SEQUENCE [LARGE SCALE GENOMIC DNA]</scope>
    <source>
        <strain evidence="7 8">CECT 7834</strain>
    </source>
</reference>
<sequence>MSTAAIVIIIVNILLAKILSVGTTPIMVWWERRVAGFIQDRTGPNRCDIGGIRLGGLIQAIADMLKLVFKEDFTPAHIKEKFLYTIAPALVFICSFLTMAVIPFADNLVVDGESFMTVFYTHQTLPTIRFVVIAATAV</sequence>
<feature type="transmembrane region" description="Helical" evidence="6">
    <location>
        <begin position="82"/>
        <end position="105"/>
    </location>
</feature>
<dbReference type="InterPro" id="IPR001694">
    <property type="entry name" value="NADH_UbQ_OxRdtase_su1/FPO"/>
</dbReference>
<keyword evidence="2 5" id="KW-0812">Transmembrane</keyword>
<accession>A0AA94JW87</accession>
<keyword evidence="3 6" id="KW-1133">Transmembrane helix</keyword>
<evidence type="ECO:0000256" key="1">
    <source>
        <dbReference type="ARBA" id="ARBA00004141"/>
    </source>
</evidence>
<dbReference type="AlphaFoldDB" id="A0AA94JW87"/>
<dbReference type="GO" id="GO:0005886">
    <property type="term" value="C:plasma membrane"/>
    <property type="evidence" value="ECO:0007669"/>
    <property type="project" value="UniProtKB-SubCell"/>
</dbReference>
<evidence type="ECO:0000256" key="2">
    <source>
        <dbReference type="ARBA" id="ARBA00022692"/>
    </source>
</evidence>
<comment type="similarity">
    <text evidence="5">Belongs to the complex I subunit 1 family.</text>
</comment>
<dbReference type="RefSeq" id="WP_206731527.1">
    <property type="nucleotide sequence ID" value="NZ_NXII01000101.1"/>
</dbReference>
<proteinExistence type="inferred from homology"/>
<feature type="non-terminal residue" evidence="7">
    <location>
        <position position="138"/>
    </location>
</feature>
<name>A0AA94JW87_9BACT</name>
<keyword evidence="5" id="KW-0520">NAD</keyword>
<dbReference type="EMBL" id="NXII01000101">
    <property type="protein sequence ID" value="RXI35365.1"/>
    <property type="molecule type" value="Genomic_DNA"/>
</dbReference>
<dbReference type="PANTHER" id="PTHR11432">
    <property type="entry name" value="NADH DEHYDROGENASE SUBUNIT 1"/>
    <property type="match status" value="1"/>
</dbReference>
<evidence type="ECO:0000256" key="4">
    <source>
        <dbReference type="ARBA" id="ARBA00023136"/>
    </source>
</evidence>
<dbReference type="Pfam" id="PF00146">
    <property type="entry name" value="NADHdh"/>
    <property type="match status" value="1"/>
</dbReference>
<gene>
    <name evidence="7" type="ORF">CP963_14245</name>
</gene>
<dbReference type="GO" id="GO:0003954">
    <property type="term" value="F:NADH dehydrogenase activity"/>
    <property type="evidence" value="ECO:0007669"/>
    <property type="project" value="TreeGrafter"/>
</dbReference>